<proteinExistence type="predicted"/>
<reference evidence="2" key="1">
    <citation type="submission" date="2016-10" db="EMBL/GenBank/DDBJ databases">
        <authorList>
            <person name="Varghese N."/>
            <person name="Submissions S."/>
        </authorList>
    </citation>
    <scope>NUCLEOTIDE SEQUENCE [LARGE SCALE GENOMIC DNA]</scope>
    <source>
        <strain evidence="2">Jip14</strain>
    </source>
</reference>
<dbReference type="OrthoDB" id="969612at2"/>
<dbReference type="Proteomes" id="UP000198916">
    <property type="component" value="Unassembled WGS sequence"/>
</dbReference>
<gene>
    <name evidence="1" type="ORF">SAMN05421740_101288</name>
</gene>
<sequence length="125" mass="14945">MNALNQLTNTEKLRLLHDLFPNEIPELLDDILGFCTAFKENAAKYKEAWDSNDFTFETWMHLSQQTEKLIKKKRFDMVRSSRIFSEHLSFAYEVFFVIDRIVKYAENRCENRKFKLAVDMLFSYG</sequence>
<name>A0A1H7FAZ7_9SPHI</name>
<dbReference type="RefSeq" id="WP_090602192.1">
    <property type="nucleotide sequence ID" value="NZ_FNZR01000001.1"/>
</dbReference>
<accession>A0A1H7FAZ7</accession>
<dbReference type="EMBL" id="FNZR01000001">
    <property type="protein sequence ID" value="SEK23148.1"/>
    <property type="molecule type" value="Genomic_DNA"/>
</dbReference>
<evidence type="ECO:0000313" key="2">
    <source>
        <dbReference type="Proteomes" id="UP000198916"/>
    </source>
</evidence>
<protein>
    <submittedName>
        <fullName evidence="1">Uncharacterized protein</fullName>
    </submittedName>
</protein>
<keyword evidence="2" id="KW-1185">Reference proteome</keyword>
<evidence type="ECO:0000313" key="1">
    <source>
        <dbReference type="EMBL" id="SEK23148.1"/>
    </source>
</evidence>
<dbReference type="STRING" id="332977.SAMN05421740_101288"/>
<organism evidence="1 2">
    <name type="scientific">Parapedobacter koreensis</name>
    <dbReference type="NCBI Taxonomy" id="332977"/>
    <lineage>
        <taxon>Bacteria</taxon>
        <taxon>Pseudomonadati</taxon>
        <taxon>Bacteroidota</taxon>
        <taxon>Sphingobacteriia</taxon>
        <taxon>Sphingobacteriales</taxon>
        <taxon>Sphingobacteriaceae</taxon>
        <taxon>Parapedobacter</taxon>
    </lineage>
</organism>
<dbReference type="AlphaFoldDB" id="A0A1H7FAZ7"/>